<dbReference type="HAMAP" id="MF_01147">
    <property type="entry name" value="Lgt"/>
    <property type="match status" value="1"/>
</dbReference>
<dbReference type="GO" id="GO:0005886">
    <property type="term" value="C:plasma membrane"/>
    <property type="evidence" value="ECO:0007669"/>
    <property type="project" value="UniProtKB-SubCell"/>
</dbReference>
<evidence type="ECO:0000256" key="7">
    <source>
        <dbReference type="HAMAP-Rule" id="MF_01147"/>
    </source>
</evidence>
<evidence type="ECO:0000256" key="2">
    <source>
        <dbReference type="ARBA" id="ARBA00022475"/>
    </source>
</evidence>
<dbReference type="Proteomes" id="UP000007383">
    <property type="component" value="Chromosome"/>
</dbReference>
<feature type="transmembrane region" description="Helical" evidence="7">
    <location>
        <begin position="20"/>
        <end position="39"/>
    </location>
</feature>
<evidence type="ECO:0000256" key="6">
    <source>
        <dbReference type="ARBA" id="ARBA00023136"/>
    </source>
</evidence>
<dbReference type="PATRIC" id="fig|889378.3.peg.2754"/>
<evidence type="ECO:0000256" key="4">
    <source>
        <dbReference type="ARBA" id="ARBA00022692"/>
    </source>
</evidence>
<proteinExistence type="inferred from homology"/>
<dbReference type="RefSeq" id="WP_014456787.1">
    <property type="nucleotide sequence ID" value="NC_017098.1"/>
</dbReference>
<keyword evidence="2 7" id="KW-1003">Cell membrane</keyword>
<evidence type="ECO:0000256" key="8">
    <source>
        <dbReference type="SAM" id="MobiDB-lite"/>
    </source>
</evidence>
<keyword evidence="9" id="KW-0449">Lipoprotein</keyword>
<dbReference type="KEGG" id="sfc:Spiaf_2781"/>
<feature type="transmembrane region" description="Helical" evidence="7">
    <location>
        <begin position="212"/>
        <end position="230"/>
    </location>
</feature>
<keyword evidence="4 7" id="KW-0812">Transmembrane</keyword>
<gene>
    <name evidence="7" type="primary">lgt</name>
    <name evidence="9" type="ordered locus">Spiaf_2781</name>
</gene>
<comment type="subcellular location">
    <subcellularLocation>
        <location evidence="7">Cell inner membrane</location>
        <topology evidence="7">Multi-pass membrane protein</topology>
    </subcellularLocation>
</comment>
<dbReference type="GO" id="GO:0008961">
    <property type="term" value="F:phosphatidylglycerol-prolipoprotein diacylglyceryl transferase activity"/>
    <property type="evidence" value="ECO:0007669"/>
    <property type="project" value="UniProtKB-UniRule"/>
</dbReference>
<dbReference type="PANTHER" id="PTHR30589">
    <property type="entry name" value="PROLIPOPROTEIN DIACYLGLYCERYL TRANSFERASE"/>
    <property type="match status" value="1"/>
</dbReference>
<evidence type="ECO:0000313" key="9">
    <source>
        <dbReference type="EMBL" id="AFG38805.1"/>
    </source>
</evidence>
<dbReference type="AlphaFoldDB" id="H9UMR2"/>
<dbReference type="PANTHER" id="PTHR30589:SF0">
    <property type="entry name" value="PHOSPHATIDYLGLYCEROL--PROLIPOPROTEIN DIACYLGLYCERYL TRANSFERASE"/>
    <property type="match status" value="1"/>
</dbReference>
<evidence type="ECO:0000256" key="1">
    <source>
        <dbReference type="ARBA" id="ARBA00007150"/>
    </source>
</evidence>
<feature type="transmembrane region" description="Helical" evidence="7">
    <location>
        <begin position="292"/>
        <end position="311"/>
    </location>
</feature>
<evidence type="ECO:0000256" key="5">
    <source>
        <dbReference type="ARBA" id="ARBA00022989"/>
    </source>
</evidence>
<dbReference type="EMBL" id="CP003282">
    <property type="protein sequence ID" value="AFG38805.1"/>
    <property type="molecule type" value="Genomic_DNA"/>
</dbReference>
<dbReference type="EC" id="2.5.1.145" evidence="7"/>
<evidence type="ECO:0000256" key="3">
    <source>
        <dbReference type="ARBA" id="ARBA00022679"/>
    </source>
</evidence>
<sequence>MPFYIEYPSWITPEIIPGFFLRWYGMMYIVAFAVTFVLFKRLVKEERFPMDNDSMMNLFFWTILGLLIGARIFAGLFYDPTGRFLRQPWLMFWPIDSSGNFVGLQGMSYHGGVVGAVIAIVIYCRVKGWSILKVGDMATTAIPLGYTFGRIGNFLNGELYGRVTTSWYGVLFPGARRFPASEEWVQETAAQVGIPIMDEAGMVNLPRHASQLYEAFLEGILLFLVMWFIFRKRKPFEGFMIGLYLAGYGLVRFIAEYTRAPDHGIGYVLDFSGTNPAPYLFETFRAISMGQVFSGLMVIAGVLLWLILLQYHRQKPAVETYSEPAAPKKNASRKLRQKLKK</sequence>
<keyword evidence="3 7" id="KW-0808">Transferase</keyword>
<keyword evidence="6 7" id="KW-0472">Membrane</keyword>
<keyword evidence="10" id="KW-1185">Reference proteome</keyword>
<protein>
    <recommendedName>
        <fullName evidence="7">Phosphatidylglycerol--prolipoprotein diacylglyceryl transferase</fullName>
        <ecNumber evidence="7">2.5.1.145</ecNumber>
    </recommendedName>
</protein>
<accession>H9UMR2</accession>
<dbReference type="UniPathway" id="UPA00664"/>
<dbReference type="STRING" id="889378.Spiaf_2781"/>
<comment type="function">
    <text evidence="7">Catalyzes the transfer of the diacylglyceryl group from phosphatidylglycerol to the sulfhydryl group of the N-terminal cysteine of a prolipoprotein, the first step in the formation of mature lipoproteins.</text>
</comment>
<feature type="region of interest" description="Disordered" evidence="8">
    <location>
        <begin position="322"/>
        <end position="341"/>
    </location>
</feature>
<dbReference type="InterPro" id="IPR001640">
    <property type="entry name" value="Lgt"/>
</dbReference>
<feature type="transmembrane region" description="Helical" evidence="7">
    <location>
        <begin position="59"/>
        <end position="78"/>
    </location>
</feature>
<comment type="similarity">
    <text evidence="1 7">Belongs to the Lgt family.</text>
</comment>
<reference evidence="10" key="1">
    <citation type="journal article" date="2013" name="Stand. Genomic Sci.">
        <title>Complete genome sequence of the halophilic bacterium Spirochaeta africana type strain (Z-7692(T)) from the alkaline Lake Magadi in the East African Rift.</title>
        <authorList>
            <person name="Liolos K."/>
            <person name="Abt B."/>
            <person name="Scheuner C."/>
            <person name="Teshima H."/>
            <person name="Held B."/>
            <person name="Lapidus A."/>
            <person name="Nolan M."/>
            <person name="Lucas S."/>
            <person name="Deshpande S."/>
            <person name="Cheng J.F."/>
            <person name="Tapia R."/>
            <person name="Goodwin L.A."/>
            <person name="Pitluck S."/>
            <person name="Pagani I."/>
            <person name="Ivanova N."/>
            <person name="Mavromatis K."/>
            <person name="Mikhailova N."/>
            <person name="Huntemann M."/>
            <person name="Pati A."/>
            <person name="Chen A."/>
            <person name="Palaniappan K."/>
            <person name="Land M."/>
            <person name="Rohde M."/>
            <person name="Tindall B.J."/>
            <person name="Detter J.C."/>
            <person name="Goker M."/>
            <person name="Bristow J."/>
            <person name="Eisen J.A."/>
            <person name="Markowitz V."/>
            <person name="Hugenholtz P."/>
            <person name="Woyke T."/>
            <person name="Klenk H.P."/>
            <person name="Kyrpides N.C."/>
        </authorList>
    </citation>
    <scope>NUCLEOTIDE SEQUENCE</scope>
    <source>
        <strain evidence="10">ATCC 700263 / DSM 8902 / Z-7692</strain>
    </source>
</reference>
<dbReference type="OrthoDB" id="871140at2"/>
<dbReference type="PROSITE" id="PS01311">
    <property type="entry name" value="LGT"/>
    <property type="match status" value="1"/>
</dbReference>
<dbReference type="HOGENOM" id="CLU_013386_1_0_12"/>
<dbReference type="eggNOG" id="COG0682">
    <property type="taxonomic scope" value="Bacteria"/>
</dbReference>
<dbReference type="Pfam" id="PF01790">
    <property type="entry name" value="LGT"/>
    <property type="match status" value="1"/>
</dbReference>
<feature type="compositionally biased region" description="Basic residues" evidence="8">
    <location>
        <begin position="330"/>
        <end position="341"/>
    </location>
</feature>
<dbReference type="NCBIfam" id="TIGR00544">
    <property type="entry name" value="lgt"/>
    <property type="match status" value="1"/>
</dbReference>
<feature type="binding site" evidence="7">
    <location>
        <position position="150"/>
    </location>
    <ligand>
        <name>a 1,2-diacyl-sn-glycero-3-phospho-(1'-sn-glycerol)</name>
        <dbReference type="ChEBI" id="CHEBI:64716"/>
    </ligand>
</feature>
<keyword evidence="5 7" id="KW-1133">Transmembrane helix</keyword>
<comment type="pathway">
    <text evidence="7">Protein modification; lipoprotein biosynthesis (diacylglyceryl transfer).</text>
</comment>
<keyword evidence="7" id="KW-0997">Cell inner membrane</keyword>
<dbReference type="GO" id="GO:0042158">
    <property type="term" value="P:lipoprotein biosynthetic process"/>
    <property type="evidence" value="ECO:0007669"/>
    <property type="project" value="UniProtKB-UniRule"/>
</dbReference>
<name>H9UMR2_SPIAZ</name>
<feature type="transmembrane region" description="Helical" evidence="7">
    <location>
        <begin position="98"/>
        <end position="123"/>
    </location>
</feature>
<evidence type="ECO:0000313" key="10">
    <source>
        <dbReference type="Proteomes" id="UP000007383"/>
    </source>
</evidence>
<comment type="catalytic activity">
    <reaction evidence="7">
        <text>L-cysteinyl-[prolipoprotein] + a 1,2-diacyl-sn-glycero-3-phospho-(1'-sn-glycerol) = an S-1,2-diacyl-sn-glyceryl-L-cysteinyl-[prolipoprotein] + sn-glycerol 1-phosphate + H(+)</text>
        <dbReference type="Rhea" id="RHEA:56712"/>
        <dbReference type="Rhea" id="RHEA-COMP:14679"/>
        <dbReference type="Rhea" id="RHEA-COMP:14680"/>
        <dbReference type="ChEBI" id="CHEBI:15378"/>
        <dbReference type="ChEBI" id="CHEBI:29950"/>
        <dbReference type="ChEBI" id="CHEBI:57685"/>
        <dbReference type="ChEBI" id="CHEBI:64716"/>
        <dbReference type="ChEBI" id="CHEBI:140658"/>
        <dbReference type="EC" id="2.5.1.145"/>
    </reaction>
</comment>
<organism evidence="9 10">
    <name type="scientific">Spirochaeta africana (strain ATCC 700263 / DSM 8902 / Z-7692)</name>
    <dbReference type="NCBI Taxonomy" id="889378"/>
    <lineage>
        <taxon>Bacteria</taxon>
        <taxon>Pseudomonadati</taxon>
        <taxon>Spirochaetota</taxon>
        <taxon>Spirochaetia</taxon>
        <taxon>Spirochaetales</taxon>
        <taxon>Spirochaetaceae</taxon>
        <taxon>Spirochaeta</taxon>
    </lineage>
</organism>